<sequence length="90" mass="10452">MPIIFHQAFIYYWYSTYLSKPVSVYDCRYYAQAVATATMTKDQATELYIRKRFSHIINGVGYIGRVCVFVNVCTFVVVVERLEYIGISSI</sequence>
<name>A0A9D4MJ78_DREPO</name>
<proteinExistence type="predicted"/>
<organism evidence="1 2">
    <name type="scientific">Dreissena polymorpha</name>
    <name type="common">Zebra mussel</name>
    <name type="synonym">Mytilus polymorpha</name>
    <dbReference type="NCBI Taxonomy" id="45954"/>
    <lineage>
        <taxon>Eukaryota</taxon>
        <taxon>Metazoa</taxon>
        <taxon>Spiralia</taxon>
        <taxon>Lophotrochozoa</taxon>
        <taxon>Mollusca</taxon>
        <taxon>Bivalvia</taxon>
        <taxon>Autobranchia</taxon>
        <taxon>Heteroconchia</taxon>
        <taxon>Euheterodonta</taxon>
        <taxon>Imparidentia</taxon>
        <taxon>Neoheterodontei</taxon>
        <taxon>Myida</taxon>
        <taxon>Dreissenoidea</taxon>
        <taxon>Dreissenidae</taxon>
        <taxon>Dreissena</taxon>
    </lineage>
</organism>
<protein>
    <submittedName>
        <fullName evidence="1">Uncharacterized protein</fullName>
    </submittedName>
</protein>
<gene>
    <name evidence="1" type="ORF">DPMN_000548</name>
</gene>
<reference evidence="1" key="1">
    <citation type="journal article" date="2019" name="bioRxiv">
        <title>The Genome of the Zebra Mussel, Dreissena polymorpha: A Resource for Invasive Species Research.</title>
        <authorList>
            <person name="McCartney M.A."/>
            <person name="Auch B."/>
            <person name="Kono T."/>
            <person name="Mallez S."/>
            <person name="Zhang Y."/>
            <person name="Obille A."/>
            <person name="Becker A."/>
            <person name="Abrahante J.E."/>
            <person name="Garbe J."/>
            <person name="Badalamenti J.P."/>
            <person name="Herman A."/>
            <person name="Mangelson H."/>
            <person name="Liachko I."/>
            <person name="Sullivan S."/>
            <person name="Sone E.D."/>
            <person name="Koren S."/>
            <person name="Silverstein K.A.T."/>
            <person name="Beckman K.B."/>
            <person name="Gohl D.M."/>
        </authorList>
    </citation>
    <scope>NUCLEOTIDE SEQUENCE</scope>
    <source>
        <strain evidence="1">Duluth1</strain>
        <tissue evidence="1">Whole animal</tissue>
    </source>
</reference>
<accession>A0A9D4MJ78</accession>
<reference evidence="1" key="2">
    <citation type="submission" date="2020-11" db="EMBL/GenBank/DDBJ databases">
        <authorList>
            <person name="McCartney M.A."/>
            <person name="Auch B."/>
            <person name="Kono T."/>
            <person name="Mallez S."/>
            <person name="Becker A."/>
            <person name="Gohl D.M."/>
            <person name="Silverstein K.A.T."/>
            <person name="Koren S."/>
            <person name="Bechman K.B."/>
            <person name="Herman A."/>
            <person name="Abrahante J.E."/>
            <person name="Garbe J."/>
        </authorList>
    </citation>
    <scope>NUCLEOTIDE SEQUENCE</scope>
    <source>
        <strain evidence="1">Duluth1</strain>
        <tissue evidence="1">Whole animal</tissue>
    </source>
</reference>
<evidence type="ECO:0000313" key="2">
    <source>
        <dbReference type="Proteomes" id="UP000828390"/>
    </source>
</evidence>
<evidence type="ECO:0000313" key="1">
    <source>
        <dbReference type="EMBL" id="KAH3876699.1"/>
    </source>
</evidence>
<dbReference type="EMBL" id="JAIWYP010000001">
    <property type="protein sequence ID" value="KAH3876699.1"/>
    <property type="molecule type" value="Genomic_DNA"/>
</dbReference>
<dbReference type="Proteomes" id="UP000828390">
    <property type="component" value="Unassembled WGS sequence"/>
</dbReference>
<dbReference type="AlphaFoldDB" id="A0A9D4MJ78"/>
<comment type="caution">
    <text evidence="1">The sequence shown here is derived from an EMBL/GenBank/DDBJ whole genome shotgun (WGS) entry which is preliminary data.</text>
</comment>
<keyword evidence="2" id="KW-1185">Reference proteome</keyword>